<dbReference type="GO" id="GO:0003924">
    <property type="term" value="F:GTPase activity"/>
    <property type="evidence" value="ECO:0007669"/>
    <property type="project" value="InterPro"/>
</dbReference>
<protein>
    <submittedName>
        <fullName evidence="5">Uncharacterized protein</fullName>
    </submittedName>
</protein>
<sequence>MAEYPKVPQYDAIYKVTVIGDSQVGKTTIIRKFVDQGAPDHYPPTIGVDFGLKDIVVENERCRVQIWDTAGQERFRAVTSCYFRGAHGVVLVYDVTQVKTFDNIQFHLAQAQQFTADNQPMIMVGNKSDLGEQRAVPYSLAASYAHDMGMPLIETSAKTLNNVDDVFYHLINEIRKRHKEDRSGEPRGDRKSSIFARSGSRRGWCCS</sequence>
<dbReference type="SMART" id="SM00175">
    <property type="entry name" value="RAB"/>
    <property type="match status" value="1"/>
</dbReference>
<dbReference type="PRINTS" id="PR00449">
    <property type="entry name" value="RASTRNSFRMNG"/>
</dbReference>
<dbReference type="InterPro" id="IPR050227">
    <property type="entry name" value="Rab"/>
</dbReference>
<dbReference type="CDD" id="cd00154">
    <property type="entry name" value="Rab"/>
    <property type="match status" value="1"/>
</dbReference>
<dbReference type="InterPro" id="IPR005225">
    <property type="entry name" value="Small_GTP-bd"/>
</dbReference>
<dbReference type="Pfam" id="PF00071">
    <property type="entry name" value="Ras"/>
    <property type="match status" value="1"/>
</dbReference>
<dbReference type="PROSITE" id="PS51417">
    <property type="entry name" value="ARF"/>
    <property type="match status" value="1"/>
</dbReference>
<name>A0A2T7PGG8_POMCA</name>
<keyword evidence="1" id="KW-0547">Nucleotide-binding</keyword>
<dbReference type="PROSITE" id="PS51419">
    <property type="entry name" value="RAB"/>
    <property type="match status" value="1"/>
</dbReference>
<dbReference type="PANTHER" id="PTHR47977">
    <property type="entry name" value="RAS-RELATED PROTEIN RAB"/>
    <property type="match status" value="1"/>
</dbReference>
<feature type="compositionally biased region" description="Basic and acidic residues" evidence="4">
    <location>
        <begin position="180"/>
        <end position="192"/>
    </location>
</feature>
<organism evidence="5 6">
    <name type="scientific">Pomacea canaliculata</name>
    <name type="common">Golden apple snail</name>
    <dbReference type="NCBI Taxonomy" id="400727"/>
    <lineage>
        <taxon>Eukaryota</taxon>
        <taxon>Metazoa</taxon>
        <taxon>Spiralia</taxon>
        <taxon>Lophotrochozoa</taxon>
        <taxon>Mollusca</taxon>
        <taxon>Gastropoda</taxon>
        <taxon>Caenogastropoda</taxon>
        <taxon>Architaenioglossa</taxon>
        <taxon>Ampullarioidea</taxon>
        <taxon>Ampullariidae</taxon>
        <taxon>Pomacea</taxon>
    </lineage>
</organism>
<dbReference type="SMART" id="SM00173">
    <property type="entry name" value="RAS"/>
    <property type="match status" value="1"/>
</dbReference>
<dbReference type="Gene3D" id="3.40.50.300">
    <property type="entry name" value="P-loop containing nucleotide triphosphate hydrolases"/>
    <property type="match status" value="1"/>
</dbReference>
<evidence type="ECO:0000256" key="3">
    <source>
        <dbReference type="ARBA" id="ARBA00023288"/>
    </source>
</evidence>
<dbReference type="SUPFAM" id="SSF52540">
    <property type="entry name" value="P-loop containing nucleoside triphosphate hydrolases"/>
    <property type="match status" value="1"/>
</dbReference>
<keyword evidence="6" id="KW-1185">Reference proteome</keyword>
<dbReference type="InterPro" id="IPR001806">
    <property type="entry name" value="Small_GTPase"/>
</dbReference>
<dbReference type="AlphaFoldDB" id="A0A2T7PGG8"/>
<dbReference type="SMART" id="SM00174">
    <property type="entry name" value="RHO"/>
    <property type="match status" value="1"/>
</dbReference>
<dbReference type="NCBIfam" id="TIGR00231">
    <property type="entry name" value="small_GTP"/>
    <property type="match status" value="1"/>
</dbReference>
<dbReference type="Proteomes" id="UP000245119">
    <property type="component" value="Linkage Group LG4"/>
</dbReference>
<feature type="region of interest" description="Disordered" evidence="4">
    <location>
        <begin position="178"/>
        <end position="207"/>
    </location>
</feature>
<dbReference type="FunFam" id="3.40.50.300:FF:001129">
    <property type="entry name" value="ras-related protein Rab-44 isoform X2"/>
    <property type="match status" value="1"/>
</dbReference>
<accession>A0A2T7PGG8</accession>
<evidence type="ECO:0000256" key="2">
    <source>
        <dbReference type="ARBA" id="ARBA00023134"/>
    </source>
</evidence>
<evidence type="ECO:0000313" key="6">
    <source>
        <dbReference type="Proteomes" id="UP000245119"/>
    </source>
</evidence>
<dbReference type="SMART" id="SM00176">
    <property type="entry name" value="RAN"/>
    <property type="match status" value="1"/>
</dbReference>
<evidence type="ECO:0000256" key="1">
    <source>
        <dbReference type="ARBA" id="ARBA00022741"/>
    </source>
</evidence>
<evidence type="ECO:0000256" key="4">
    <source>
        <dbReference type="SAM" id="MobiDB-lite"/>
    </source>
</evidence>
<keyword evidence="3" id="KW-0449">Lipoprotein</keyword>
<dbReference type="PROSITE" id="PS51421">
    <property type="entry name" value="RAS"/>
    <property type="match status" value="1"/>
</dbReference>
<dbReference type="GO" id="GO:0005525">
    <property type="term" value="F:GTP binding"/>
    <property type="evidence" value="ECO:0007669"/>
    <property type="project" value="UniProtKB-KW"/>
</dbReference>
<keyword evidence="2" id="KW-0342">GTP-binding</keyword>
<dbReference type="OMA" id="IQCIKEN"/>
<dbReference type="InterPro" id="IPR027417">
    <property type="entry name" value="P-loop_NTPase"/>
</dbReference>
<evidence type="ECO:0000313" key="5">
    <source>
        <dbReference type="EMBL" id="PVD32522.1"/>
    </source>
</evidence>
<dbReference type="OrthoDB" id="9989112at2759"/>
<dbReference type="STRING" id="400727.A0A2T7PGG8"/>
<reference evidence="5 6" key="1">
    <citation type="submission" date="2018-04" db="EMBL/GenBank/DDBJ databases">
        <title>The genome of golden apple snail Pomacea canaliculata provides insight into stress tolerance and invasive adaptation.</title>
        <authorList>
            <person name="Liu C."/>
            <person name="Liu B."/>
            <person name="Ren Y."/>
            <person name="Zhang Y."/>
            <person name="Wang H."/>
            <person name="Li S."/>
            <person name="Jiang F."/>
            <person name="Yin L."/>
            <person name="Zhang G."/>
            <person name="Qian W."/>
            <person name="Fan W."/>
        </authorList>
    </citation>
    <scope>NUCLEOTIDE SEQUENCE [LARGE SCALE GENOMIC DNA]</scope>
    <source>
        <strain evidence="5">SZHN2017</strain>
        <tissue evidence="5">Muscle</tissue>
    </source>
</reference>
<dbReference type="EMBL" id="PZQS01000004">
    <property type="protein sequence ID" value="PVD32522.1"/>
    <property type="molecule type" value="Genomic_DNA"/>
</dbReference>
<comment type="caution">
    <text evidence="5">The sequence shown here is derived from an EMBL/GenBank/DDBJ whole genome shotgun (WGS) entry which is preliminary data.</text>
</comment>
<proteinExistence type="predicted"/>
<gene>
    <name evidence="5" type="ORF">C0Q70_07962</name>
</gene>